<evidence type="ECO:0000256" key="1">
    <source>
        <dbReference type="SAM" id="MobiDB-lite"/>
    </source>
</evidence>
<feature type="compositionally biased region" description="Polar residues" evidence="1">
    <location>
        <begin position="22"/>
        <end position="37"/>
    </location>
</feature>
<name>A0A968KU83_9SPIO</name>
<sequence>MKQAQENPIHSRITPQEKETIKNTNVKQETTVPPISTSETEAIAGAGIATGAIVAGASPLAAGLIAFGAVKGLNDITKL</sequence>
<evidence type="ECO:0000313" key="2">
    <source>
        <dbReference type="EMBL" id="NIZ41191.1"/>
    </source>
</evidence>
<dbReference type="Proteomes" id="UP000711995">
    <property type="component" value="Unassembled WGS sequence"/>
</dbReference>
<dbReference type="AlphaFoldDB" id="A0A968KU83"/>
<dbReference type="EMBL" id="JAATLJ010000001">
    <property type="protein sequence ID" value="NIZ41191.1"/>
    <property type="molecule type" value="Genomic_DNA"/>
</dbReference>
<protein>
    <submittedName>
        <fullName evidence="2">Uncharacterized protein</fullName>
    </submittedName>
</protein>
<keyword evidence="3" id="KW-1185">Reference proteome</keyword>
<feature type="region of interest" description="Disordered" evidence="1">
    <location>
        <begin position="1"/>
        <end position="37"/>
    </location>
</feature>
<accession>A0A968KU83</accession>
<comment type="caution">
    <text evidence="2">The sequence shown here is derived from an EMBL/GenBank/DDBJ whole genome shotgun (WGS) entry which is preliminary data.</text>
</comment>
<reference evidence="2 3" key="1">
    <citation type="submission" date="2020-03" db="EMBL/GenBank/DDBJ databases">
        <title>Spirochaetal bacteria isolated from arthropods constitute a novel genus Entomospira genus novum within the order Spirochaetales.</title>
        <authorList>
            <person name="Grana-Miraglia L."/>
            <person name="Sikutova S."/>
            <person name="Fingerle V."/>
            <person name="Sing A."/>
            <person name="Castillo-Ramirez S."/>
            <person name="Margos G."/>
            <person name="Rudolf I."/>
        </authorList>
    </citation>
    <scope>NUCLEOTIDE SEQUENCE [LARGE SCALE GENOMIC DNA]</scope>
    <source>
        <strain evidence="2 3">BR193</strain>
    </source>
</reference>
<proteinExistence type="predicted"/>
<organism evidence="2 3">
    <name type="scientific">Entomospira entomophila</name>
    <dbReference type="NCBI Taxonomy" id="2719988"/>
    <lineage>
        <taxon>Bacteria</taxon>
        <taxon>Pseudomonadati</taxon>
        <taxon>Spirochaetota</taxon>
        <taxon>Spirochaetia</taxon>
        <taxon>Spirochaetales</taxon>
        <taxon>Spirochaetaceae</taxon>
        <taxon>Entomospira</taxon>
    </lineage>
</organism>
<dbReference type="RefSeq" id="WP_167700760.1">
    <property type="nucleotide sequence ID" value="NZ_CP118174.1"/>
</dbReference>
<evidence type="ECO:0000313" key="3">
    <source>
        <dbReference type="Proteomes" id="UP000711995"/>
    </source>
</evidence>
<gene>
    <name evidence="2" type="ORF">HCT14_06705</name>
</gene>